<accession>A0A8H9I8S0</accession>
<evidence type="ECO:0008006" key="3">
    <source>
        <dbReference type="Google" id="ProtNLM"/>
    </source>
</evidence>
<evidence type="ECO:0000313" key="1">
    <source>
        <dbReference type="EMBL" id="GGZ57352.1"/>
    </source>
</evidence>
<reference evidence="1" key="2">
    <citation type="submission" date="2020-09" db="EMBL/GenBank/DDBJ databases">
        <authorList>
            <person name="Sun Q."/>
            <person name="Kim S."/>
        </authorList>
    </citation>
    <scope>NUCLEOTIDE SEQUENCE</scope>
    <source>
        <strain evidence="1">KCTC 32337</strain>
    </source>
</reference>
<name>A0A8H9I8S0_9ALTE</name>
<dbReference type="SUPFAM" id="SSF109604">
    <property type="entry name" value="HD-domain/PDEase-like"/>
    <property type="match status" value="1"/>
</dbReference>
<dbReference type="Proteomes" id="UP000622604">
    <property type="component" value="Unassembled WGS sequence"/>
</dbReference>
<gene>
    <name evidence="1" type="ORF">GCM10011274_14480</name>
</gene>
<sequence length="576" mass="65222">MPDSLIKQQYQSLHTLLAQYRKTPLPSDIVQQTLNFNNQLLSAIKQHPELIFAQIHLYKSSLAHTYNIAFSTCLLSALIGIRNRFNETTILQLMCAAVSLFAFDEPRKTKSATPESVALKRHLNKPFCRMLTEYQQAVWLRGYRQVQWLDSDLKQHLKHLSKTPADVTILIVATRLTLLLHQQNSKTPLSFPNALSQIVQNTPGTTEALLEPLMSFPGAAPPGAFVMIEDGSLAVVVGVLEGSVLCFPQSSAQRPSAHTTYFSVDIERIKRVYPAQALKYLSKMRTWWGDAWQQHVQDATTKPLSPFTQSYKMDRPPATLVAIQSQLNKPVQDIKKLSNAIAREPSFAQHLRQTATQSSRQKLPMKDIQHGLMMHGFERSGSIIMQQALLSRLNQHYFPLQHAFINFVQLRGHIASCIAKAADIGVPEQACTLSYFASVGLFIHTQLKIQTQWRKVDTNIYDIASLIRCVKPEQLRIHSVSMAEAWQQPRHEIVALKHYHEAHYLDENKPNASVKLAAILGLSLIIARELYFNTSPLCVQSQQYWQSASKVLKITEQELNEIKQQAYSICHSYSPV</sequence>
<evidence type="ECO:0000313" key="2">
    <source>
        <dbReference type="Proteomes" id="UP000622604"/>
    </source>
</evidence>
<dbReference type="RefSeq" id="WP_013753158.1">
    <property type="nucleotide sequence ID" value="NZ_BMZC01000003.1"/>
</dbReference>
<protein>
    <recommendedName>
        <fullName evidence="3">HDOD domain-containing protein</fullName>
    </recommendedName>
</protein>
<comment type="caution">
    <text evidence="1">The sequence shown here is derived from an EMBL/GenBank/DDBJ whole genome shotgun (WGS) entry which is preliminary data.</text>
</comment>
<proteinExistence type="predicted"/>
<dbReference type="Gene3D" id="1.10.3210.10">
    <property type="entry name" value="Hypothetical protein af1432"/>
    <property type="match status" value="1"/>
</dbReference>
<dbReference type="AlphaFoldDB" id="A0A8H9I8S0"/>
<reference evidence="1" key="1">
    <citation type="journal article" date="2014" name="Int. J. Syst. Evol. Microbiol.">
        <title>Complete genome sequence of Corynebacterium casei LMG S-19264T (=DSM 44701T), isolated from a smear-ripened cheese.</title>
        <authorList>
            <consortium name="US DOE Joint Genome Institute (JGI-PGF)"/>
            <person name="Walter F."/>
            <person name="Albersmeier A."/>
            <person name="Kalinowski J."/>
            <person name="Ruckert C."/>
        </authorList>
    </citation>
    <scope>NUCLEOTIDE SEQUENCE</scope>
    <source>
        <strain evidence="1">KCTC 32337</strain>
    </source>
</reference>
<organism evidence="1 2">
    <name type="scientific">Paraglaciecola chathamensis</name>
    <dbReference type="NCBI Taxonomy" id="368405"/>
    <lineage>
        <taxon>Bacteria</taxon>
        <taxon>Pseudomonadati</taxon>
        <taxon>Pseudomonadota</taxon>
        <taxon>Gammaproteobacteria</taxon>
        <taxon>Alteromonadales</taxon>
        <taxon>Alteromonadaceae</taxon>
        <taxon>Paraglaciecola</taxon>
    </lineage>
</organism>
<dbReference type="EMBL" id="BMZC01000003">
    <property type="protein sequence ID" value="GGZ57352.1"/>
    <property type="molecule type" value="Genomic_DNA"/>
</dbReference>